<gene>
    <name evidence="1" type="ORF">B0H16DRAFT_1552834</name>
</gene>
<name>A0AAD7IR11_9AGAR</name>
<proteinExistence type="predicted"/>
<comment type="caution">
    <text evidence="1">The sequence shown here is derived from an EMBL/GenBank/DDBJ whole genome shotgun (WGS) entry which is preliminary data.</text>
</comment>
<dbReference type="EMBL" id="JARKIB010000072">
    <property type="protein sequence ID" value="KAJ7748676.1"/>
    <property type="molecule type" value="Genomic_DNA"/>
</dbReference>
<dbReference type="Proteomes" id="UP001215598">
    <property type="component" value="Unassembled WGS sequence"/>
</dbReference>
<organism evidence="1 2">
    <name type="scientific">Mycena metata</name>
    <dbReference type="NCBI Taxonomy" id="1033252"/>
    <lineage>
        <taxon>Eukaryota</taxon>
        <taxon>Fungi</taxon>
        <taxon>Dikarya</taxon>
        <taxon>Basidiomycota</taxon>
        <taxon>Agaricomycotina</taxon>
        <taxon>Agaricomycetes</taxon>
        <taxon>Agaricomycetidae</taxon>
        <taxon>Agaricales</taxon>
        <taxon>Marasmiineae</taxon>
        <taxon>Mycenaceae</taxon>
        <taxon>Mycena</taxon>
    </lineage>
</organism>
<evidence type="ECO:0000313" key="2">
    <source>
        <dbReference type="Proteomes" id="UP001215598"/>
    </source>
</evidence>
<keyword evidence="2" id="KW-1185">Reference proteome</keyword>
<evidence type="ECO:0000313" key="1">
    <source>
        <dbReference type="EMBL" id="KAJ7748676.1"/>
    </source>
</evidence>
<reference evidence="1" key="1">
    <citation type="submission" date="2023-03" db="EMBL/GenBank/DDBJ databases">
        <title>Massive genome expansion in bonnet fungi (Mycena s.s.) driven by repeated elements and novel gene families across ecological guilds.</title>
        <authorList>
            <consortium name="Lawrence Berkeley National Laboratory"/>
            <person name="Harder C.B."/>
            <person name="Miyauchi S."/>
            <person name="Viragh M."/>
            <person name="Kuo A."/>
            <person name="Thoen E."/>
            <person name="Andreopoulos B."/>
            <person name="Lu D."/>
            <person name="Skrede I."/>
            <person name="Drula E."/>
            <person name="Henrissat B."/>
            <person name="Morin E."/>
            <person name="Kohler A."/>
            <person name="Barry K."/>
            <person name="LaButti K."/>
            <person name="Morin E."/>
            <person name="Salamov A."/>
            <person name="Lipzen A."/>
            <person name="Mereny Z."/>
            <person name="Hegedus B."/>
            <person name="Baldrian P."/>
            <person name="Stursova M."/>
            <person name="Weitz H."/>
            <person name="Taylor A."/>
            <person name="Grigoriev I.V."/>
            <person name="Nagy L.G."/>
            <person name="Martin F."/>
            <person name="Kauserud H."/>
        </authorList>
    </citation>
    <scope>NUCLEOTIDE SEQUENCE</scope>
    <source>
        <strain evidence="1">CBHHK182m</strain>
    </source>
</reference>
<accession>A0AAD7IR11</accession>
<dbReference type="AlphaFoldDB" id="A0AAD7IR11"/>
<protein>
    <submittedName>
        <fullName evidence="1">Uncharacterized protein</fullName>
    </submittedName>
</protein>
<sequence>MQFSRNFHLAARSLVCVIAALVWTAGHVRRVSLPRKCDFRIILFDTQISRTSAVFCVTQALYDPPNRFVSSPRRSGQQDTLGACPFVENAIFALFSFGIQISRMSAVFLHYISRIWPYHCLYIVMGSF</sequence>